<keyword evidence="1" id="KW-0812">Transmembrane</keyword>
<dbReference type="OrthoDB" id="1902994at2"/>
<name>A0A1H8E4W3_9BACL</name>
<proteinExistence type="predicted"/>
<evidence type="ECO:0000313" key="3">
    <source>
        <dbReference type="Proteomes" id="UP000199695"/>
    </source>
</evidence>
<evidence type="ECO:0000256" key="1">
    <source>
        <dbReference type="SAM" id="Phobius"/>
    </source>
</evidence>
<feature type="transmembrane region" description="Helical" evidence="1">
    <location>
        <begin position="145"/>
        <end position="165"/>
    </location>
</feature>
<reference evidence="2 3" key="1">
    <citation type="submission" date="2016-10" db="EMBL/GenBank/DDBJ databases">
        <authorList>
            <person name="de Groot N.N."/>
        </authorList>
    </citation>
    <scope>NUCLEOTIDE SEQUENCE [LARGE SCALE GENOMIC DNA]</scope>
    <source>
        <strain evidence="2 3">DSM 46701</strain>
    </source>
</reference>
<dbReference type="Pfam" id="PF19700">
    <property type="entry name" value="DUF6198"/>
    <property type="match status" value="1"/>
</dbReference>
<dbReference type="PANTHER" id="PTHR40078:SF1">
    <property type="entry name" value="INTEGRAL MEMBRANE PROTEIN"/>
    <property type="match status" value="1"/>
</dbReference>
<dbReference type="PANTHER" id="PTHR40078">
    <property type="entry name" value="INTEGRAL MEMBRANE PROTEIN-RELATED"/>
    <property type="match status" value="1"/>
</dbReference>
<dbReference type="InterPro" id="IPR038750">
    <property type="entry name" value="YczE/YyaS-like"/>
</dbReference>
<evidence type="ECO:0008006" key="4">
    <source>
        <dbReference type="Google" id="ProtNLM"/>
    </source>
</evidence>
<sequence>MMYKAVIRIVMYIAGLVLQSLGLALMIVSDLGTGPWDGFYVGMTRHFGLSVGLWLIIFGVIFIILSSYLMKCRTDFLSFMTVFILGLCIDFWLQLISFQPVEAGVKVLIFWLGLFVTSFGISIYLQGEIALTPADQFMMALCDRFGLSLMASKFLGDAGALVFAVLLQGPIGLGTLIYTFLSGPLVQFFTPRMERAVITRIKK</sequence>
<keyword evidence="3" id="KW-1185">Reference proteome</keyword>
<feature type="transmembrane region" description="Helical" evidence="1">
    <location>
        <begin position="108"/>
        <end position="125"/>
    </location>
</feature>
<feature type="transmembrane region" description="Helical" evidence="1">
    <location>
        <begin position="47"/>
        <end position="69"/>
    </location>
</feature>
<dbReference type="STRING" id="1173111.SAMN05444955_106104"/>
<evidence type="ECO:0000313" key="2">
    <source>
        <dbReference type="EMBL" id="SEN13807.1"/>
    </source>
</evidence>
<dbReference type="RefSeq" id="WP_089967213.1">
    <property type="nucleotide sequence ID" value="NZ_FOCQ01000006.1"/>
</dbReference>
<keyword evidence="1" id="KW-0472">Membrane</keyword>
<keyword evidence="1" id="KW-1133">Transmembrane helix</keyword>
<dbReference type="EMBL" id="FOCQ01000006">
    <property type="protein sequence ID" value="SEN13807.1"/>
    <property type="molecule type" value="Genomic_DNA"/>
</dbReference>
<feature type="transmembrane region" description="Helical" evidence="1">
    <location>
        <begin position="9"/>
        <end position="27"/>
    </location>
</feature>
<dbReference type="Proteomes" id="UP000199695">
    <property type="component" value="Unassembled WGS sequence"/>
</dbReference>
<dbReference type="AlphaFoldDB" id="A0A1H8E4W3"/>
<gene>
    <name evidence="2" type="ORF">SAMN05444955_106104</name>
</gene>
<feature type="transmembrane region" description="Helical" evidence="1">
    <location>
        <begin position="76"/>
        <end position="96"/>
    </location>
</feature>
<protein>
    <recommendedName>
        <fullName evidence="4">Membrane protein YczE</fullName>
    </recommendedName>
</protein>
<feature type="transmembrane region" description="Helical" evidence="1">
    <location>
        <begin position="171"/>
        <end position="190"/>
    </location>
</feature>
<organism evidence="2 3">
    <name type="scientific">Lihuaxuella thermophila</name>
    <dbReference type="NCBI Taxonomy" id="1173111"/>
    <lineage>
        <taxon>Bacteria</taxon>
        <taxon>Bacillati</taxon>
        <taxon>Bacillota</taxon>
        <taxon>Bacilli</taxon>
        <taxon>Bacillales</taxon>
        <taxon>Thermoactinomycetaceae</taxon>
        <taxon>Lihuaxuella</taxon>
    </lineage>
</organism>
<accession>A0A1H8E4W3</accession>